<dbReference type="InterPro" id="IPR016181">
    <property type="entry name" value="Acyl_CoA_acyltransferase"/>
</dbReference>
<dbReference type="PROSITE" id="PS51186">
    <property type="entry name" value="GNAT"/>
    <property type="match status" value="1"/>
</dbReference>
<sequence>MGLDVRLRDVVEADLEVFYEQEHDEEAVRRSKFVPRERSRFMTHWKTQVLGHPDVFVQAILADDVLAGSVVAWTEDDGRRFLGYWLGRAFWGRGIGTAALRFFLAAEVARPLYADPVVGMSAR</sequence>
<proteinExistence type="predicted"/>
<evidence type="ECO:0000313" key="3">
    <source>
        <dbReference type="Proteomes" id="UP001595699"/>
    </source>
</evidence>
<evidence type="ECO:0000313" key="2">
    <source>
        <dbReference type="EMBL" id="MFC3761382.1"/>
    </source>
</evidence>
<keyword evidence="3" id="KW-1185">Reference proteome</keyword>
<keyword evidence="2" id="KW-0012">Acyltransferase</keyword>
<organism evidence="2 3">
    <name type="scientific">Tenggerimyces flavus</name>
    <dbReference type="NCBI Taxonomy" id="1708749"/>
    <lineage>
        <taxon>Bacteria</taxon>
        <taxon>Bacillati</taxon>
        <taxon>Actinomycetota</taxon>
        <taxon>Actinomycetes</taxon>
        <taxon>Propionibacteriales</taxon>
        <taxon>Nocardioidaceae</taxon>
        <taxon>Tenggerimyces</taxon>
    </lineage>
</organism>
<dbReference type="Proteomes" id="UP001595699">
    <property type="component" value="Unassembled WGS sequence"/>
</dbReference>
<dbReference type="RefSeq" id="WP_205118446.1">
    <property type="nucleotide sequence ID" value="NZ_JAFBCM010000001.1"/>
</dbReference>
<comment type="caution">
    <text evidence="2">The sequence shown here is derived from an EMBL/GenBank/DDBJ whole genome shotgun (WGS) entry which is preliminary data.</text>
</comment>
<dbReference type="EC" id="2.3.-.-" evidence="2"/>
<feature type="domain" description="N-acetyltransferase" evidence="1">
    <location>
        <begin position="5"/>
        <end position="123"/>
    </location>
</feature>
<reference evidence="3" key="1">
    <citation type="journal article" date="2019" name="Int. J. Syst. Evol. Microbiol.">
        <title>The Global Catalogue of Microorganisms (GCM) 10K type strain sequencing project: providing services to taxonomists for standard genome sequencing and annotation.</title>
        <authorList>
            <consortium name="The Broad Institute Genomics Platform"/>
            <consortium name="The Broad Institute Genome Sequencing Center for Infectious Disease"/>
            <person name="Wu L."/>
            <person name="Ma J."/>
        </authorList>
    </citation>
    <scope>NUCLEOTIDE SEQUENCE [LARGE SCALE GENOMIC DNA]</scope>
    <source>
        <strain evidence="3">CGMCC 4.7241</strain>
    </source>
</reference>
<dbReference type="SUPFAM" id="SSF55729">
    <property type="entry name" value="Acyl-CoA N-acyltransferases (Nat)"/>
    <property type="match status" value="1"/>
</dbReference>
<dbReference type="InterPro" id="IPR000182">
    <property type="entry name" value="GNAT_dom"/>
</dbReference>
<name>A0ABV7Y9W7_9ACTN</name>
<evidence type="ECO:0000259" key="1">
    <source>
        <dbReference type="PROSITE" id="PS51186"/>
    </source>
</evidence>
<dbReference type="Pfam" id="PF13302">
    <property type="entry name" value="Acetyltransf_3"/>
    <property type="match status" value="1"/>
</dbReference>
<dbReference type="Gene3D" id="3.40.630.30">
    <property type="match status" value="1"/>
</dbReference>
<accession>A0ABV7Y9W7</accession>
<keyword evidence="2" id="KW-0808">Transferase</keyword>
<gene>
    <name evidence="2" type="ORF">ACFOUW_11075</name>
</gene>
<dbReference type="EMBL" id="JBHRZH010000008">
    <property type="protein sequence ID" value="MFC3761382.1"/>
    <property type="molecule type" value="Genomic_DNA"/>
</dbReference>
<dbReference type="GO" id="GO:0016746">
    <property type="term" value="F:acyltransferase activity"/>
    <property type="evidence" value="ECO:0007669"/>
    <property type="project" value="UniProtKB-KW"/>
</dbReference>
<protein>
    <submittedName>
        <fullName evidence="2">GNAT family N-acetyltransferase</fullName>
        <ecNumber evidence="2">2.3.-.-</ecNumber>
    </submittedName>
</protein>